<evidence type="ECO:0000313" key="2">
    <source>
        <dbReference type="Proteomes" id="UP000807306"/>
    </source>
</evidence>
<name>A0A9P6JLD8_9AGAR</name>
<dbReference type="InterPro" id="IPR011990">
    <property type="entry name" value="TPR-like_helical_dom_sf"/>
</dbReference>
<keyword evidence="2" id="KW-1185">Reference proteome</keyword>
<organism evidence="1 2">
    <name type="scientific">Crepidotus variabilis</name>
    <dbReference type="NCBI Taxonomy" id="179855"/>
    <lineage>
        <taxon>Eukaryota</taxon>
        <taxon>Fungi</taxon>
        <taxon>Dikarya</taxon>
        <taxon>Basidiomycota</taxon>
        <taxon>Agaricomycotina</taxon>
        <taxon>Agaricomycetes</taxon>
        <taxon>Agaricomycetidae</taxon>
        <taxon>Agaricales</taxon>
        <taxon>Agaricineae</taxon>
        <taxon>Crepidotaceae</taxon>
        <taxon>Crepidotus</taxon>
    </lineage>
</organism>
<dbReference type="EMBL" id="MU157896">
    <property type="protein sequence ID" value="KAF9524584.1"/>
    <property type="molecule type" value="Genomic_DNA"/>
</dbReference>
<accession>A0A9P6JLD8</accession>
<dbReference type="Pfam" id="PF13374">
    <property type="entry name" value="TPR_10"/>
    <property type="match status" value="1"/>
</dbReference>
<dbReference type="OrthoDB" id="10260758at2759"/>
<evidence type="ECO:0000313" key="1">
    <source>
        <dbReference type="EMBL" id="KAF9524584.1"/>
    </source>
</evidence>
<dbReference type="Proteomes" id="UP000807306">
    <property type="component" value="Unassembled WGS sequence"/>
</dbReference>
<comment type="caution">
    <text evidence="1">The sequence shown here is derived from an EMBL/GenBank/DDBJ whole genome shotgun (WGS) entry which is preliminary data.</text>
</comment>
<sequence>MLINYLRGRKFKDAEEQFDLYRQIYQREDWTRKTLKQLDSIPATMEGKVKDDMETAVRMLKLADAYWILYRKHYGSEGVSRGQELHQKAYDLLCERLGPWSPRVKGLVVELCYWDISDTERRKLVDRFLAYLKQHNKVYNTLDNMVVQQLVRCCLRNNDYGDNVKAIQTLYFHRQSQKSRESDFSWDLIYRPLFSIHLGRREWDEAESLVRGYLKMKSGQHVEVEVYADLGEIQIRRGKVAEGKATLLHKGTAVDAVLWNSHLSCSERLMDLYMQQERWHDAEELGLYLIDTREQTIRGPVWERKSYGWVGTTQKAAQIIEMNWWRTYESSDNEKVYYLHSQYKNKHQLAVVYMQLKQYSEAQRLLEELMEDKLHMDNPILIASKVLLVTVYVELGKLDLAETMQKKIIERMTERFGYDSEKLIPALEKLVDIYEKSNHLGKRHHVKLRLLRYR</sequence>
<reference evidence="1" key="1">
    <citation type="submission" date="2020-11" db="EMBL/GenBank/DDBJ databases">
        <authorList>
            <consortium name="DOE Joint Genome Institute"/>
            <person name="Ahrendt S."/>
            <person name="Riley R."/>
            <person name="Andreopoulos W."/>
            <person name="Labutti K."/>
            <person name="Pangilinan J."/>
            <person name="Ruiz-Duenas F.J."/>
            <person name="Barrasa J.M."/>
            <person name="Sanchez-Garcia M."/>
            <person name="Camarero S."/>
            <person name="Miyauchi S."/>
            <person name="Serrano A."/>
            <person name="Linde D."/>
            <person name="Babiker R."/>
            <person name="Drula E."/>
            <person name="Ayuso-Fernandez I."/>
            <person name="Pacheco R."/>
            <person name="Padilla G."/>
            <person name="Ferreira P."/>
            <person name="Barriuso J."/>
            <person name="Kellner H."/>
            <person name="Castanera R."/>
            <person name="Alfaro M."/>
            <person name="Ramirez L."/>
            <person name="Pisabarro A.G."/>
            <person name="Kuo A."/>
            <person name="Tritt A."/>
            <person name="Lipzen A."/>
            <person name="He G."/>
            <person name="Yan M."/>
            <person name="Ng V."/>
            <person name="Cullen D."/>
            <person name="Martin F."/>
            <person name="Rosso M.-N."/>
            <person name="Henrissat B."/>
            <person name="Hibbett D."/>
            <person name="Martinez A.T."/>
            <person name="Grigoriev I.V."/>
        </authorList>
    </citation>
    <scope>NUCLEOTIDE SEQUENCE</scope>
    <source>
        <strain evidence="1">CBS 506.95</strain>
    </source>
</reference>
<dbReference type="AlphaFoldDB" id="A0A9P6JLD8"/>
<dbReference type="Gene3D" id="1.25.40.10">
    <property type="entry name" value="Tetratricopeptide repeat domain"/>
    <property type="match status" value="1"/>
</dbReference>
<proteinExistence type="predicted"/>
<gene>
    <name evidence="1" type="ORF">CPB83DRAFT_886143</name>
</gene>
<dbReference type="SUPFAM" id="SSF48452">
    <property type="entry name" value="TPR-like"/>
    <property type="match status" value="1"/>
</dbReference>
<protein>
    <submittedName>
        <fullName evidence="1">Uncharacterized protein</fullName>
    </submittedName>
</protein>